<dbReference type="InterPro" id="IPR025714">
    <property type="entry name" value="Methyltranfer_dom"/>
</dbReference>
<keyword evidence="3" id="KW-0489">Methyltransferase</keyword>
<dbReference type="GO" id="GO:0008168">
    <property type="term" value="F:methyltransferase activity"/>
    <property type="evidence" value="ECO:0007669"/>
    <property type="project" value="UniProtKB-KW"/>
</dbReference>
<dbReference type="CDD" id="cd02440">
    <property type="entry name" value="AdoMet_MTases"/>
    <property type="match status" value="1"/>
</dbReference>
<dbReference type="STRING" id="996166.SAMN05192554_10841"/>
<name>A0A1G9WG96_9EURY</name>
<dbReference type="OrthoDB" id="147504at2157"/>
<dbReference type="AlphaFoldDB" id="A0A1G9WG96"/>
<gene>
    <name evidence="3" type="ORF">SAMN05192554_10841</name>
</gene>
<dbReference type="Gene3D" id="3.40.50.150">
    <property type="entry name" value="Vaccinia Virus protein VP39"/>
    <property type="match status" value="1"/>
</dbReference>
<dbReference type="PANTHER" id="PTHR43861:SF1">
    <property type="entry name" value="TRANS-ACONITATE 2-METHYLTRANSFERASE"/>
    <property type="match status" value="1"/>
</dbReference>
<dbReference type="InterPro" id="IPR029063">
    <property type="entry name" value="SAM-dependent_MTases_sf"/>
</dbReference>
<dbReference type="GO" id="GO:0032259">
    <property type="term" value="P:methylation"/>
    <property type="evidence" value="ECO:0007669"/>
    <property type="project" value="UniProtKB-KW"/>
</dbReference>
<evidence type="ECO:0000259" key="2">
    <source>
        <dbReference type="Pfam" id="PF13847"/>
    </source>
</evidence>
<dbReference type="Pfam" id="PF13847">
    <property type="entry name" value="Methyltransf_31"/>
    <property type="match status" value="1"/>
</dbReference>
<sequence length="234" mass="26003">MTEAHQQTIDWDEFWRTADEDDQQSATPSAHHVREALADLVAETGGIDSFADVGCGPGVVTFDVAERNPEADVVGYDAAEAVLETNRERATTDSIGNISFERAVLPAFEPDRQFDLVLCYGTLAYVTESEQALQNLYDAVAPGGHLVLGYVNEFGAAQFRAQHADLTESDDPRRDPDEYGERFGLVMDERSTLSFDAIRNALGTWPRSIWEVAEKPEKRWAWSHVPLVYVPKPA</sequence>
<dbReference type="RefSeq" id="WP_089732885.1">
    <property type="nucleotide sequence ID" value="NZ_FNIA01000008.1"/>
</dbReference>
<reference evidence="3 4" key="1">
    <citation type="submission" date="2016-10" db="EMBL/GenBank/DDBJ databases">
        <authorList>
            <person name="de Groot N.N."/>
        </authorList>
    </citation>
    <scope>NUCLEOTIDE SEQUENCE [LARGE SCALE GENOMIC DNA]</scope>
    <source>
        <strain evidence="4">EB21,IBRC-M 10013,KCTC 4048</strain>
    </source>
</reference>
<organism evidence="3 4">
    <name type="scientific">Haloarchaeobius iranensis</name>
    <dbReference type="NCBI Taxonomy" id="996166"/>
    <lineage>
        <taxon>Archaea</taxon>
        <taxon>Methanobacteriati</taxon>
        <taxon>Methanobacteriota</taxon>
        <taxon>Stenosarchaea group</taxon>
        <taxon>Halobacteria</taxon>
        <taxon>Halobacteriales</taxon>
        <taxon>Halorubellaceae</taxon>
        <taxon>Haloarchaeobius</taxon>
    </lineage>
</organism>
<evidence type="ECO:0000313" key="3">
    <source>
        <dbReference type="EMBL" id="SDM83206.1"/>
    </source>
</evidence>
<dbReference type="PANTHER" id="PTHR43861">
    <property type="entry name" value="TRANS-ACONITATE 2-METHYLTRANSFERASE-RELATED"/>
    <property type="match status" value="1"/>
</dbReference>
<evidence type="ECO:0000256" key="1">
    <source>
        <dbReference type="SAM" id="MobiDB-lite"/>
    </source>
</evidence>
<dbReference type="EMBL" id="FNIA01000008">
    <property type="protein sequence ID" value="SDM83206.1"/>
    <property type="molecule type" value="Genomic_DNA"/>
</dbReference>
<feature type="domain" description="Methyltransferase" evidence="2">
    <location>
        <begin position="52"/>
        <end position="155"/>
    </location>
</feature>
<proteinExistence type="predicted"/>
<protein>
    <submittedName>
        <fullName evidence="3">Methyltransferase domain-containing protein</fullName>
    </submittedName>
</protein>
<keyword evidence="4" id="KW-1185">Reference proteome</keyword>
<dbReference type="SUPFAM" id="SSF53335">
    <property type="entry name" value="S-adenosyl-L-methionine-dependent methyltransferases"/>
    <property type="match status" value="1"/>
</dbReference>
<accession>A0A1G9WG96</accession>
<keyword evidence="3" id="KW-0808">Transferase</keyword>
<evidence type="ECO:0000313" key="4">
    <source>
        <dbReference type="Proteomes" id="UP000199370"/>
    </source>
</evidence>
<dbReference type="Proteomes" id="UP000199370">
    <property type="component" value="Unassembled WGS sequence"/>
</dbReference>
<feature type="region of interest" description="Disordered" evidence="1">
    <location>
        <begin position="1"/>
        <end position="30"/>
    </location>
</feature>